<evidence type="ECO:0000256" key="1">
    <source>
        <dbReference type="SAM" id="Phobius"/>
    </source>
</evidence>
<keyword evidence="1" id="KW-1133">Transmembrane helix</keyword>
<keyword evidence="1" id="KW-0812">Transmembrane</keyword>
<dbReference type="EMBL" id="JAUTWS010000033">
    <property type="protein sequence ID" value="MDO9711716.1"/>
    <property type="molecule type" value="Genomic_DNA"/>
</dbReference>
<keyword evidence="3" id="KW-1185">Reference proteome</keyword>
<evidence type="ECO:0000313" key="2">
    <source>
        <dbReference type="EMBL" id="MDO9711716.1"/>
    </source>
</evidence>
<keyword evidence="1" id="KW-0472">Membrane</keyword>
<feature type="transmembrane region" description="Helical" evidence="1">
    <location>
        <begin position="37"/>
        <end position="58"/>
    </location>
</feature>
<comment type="caution">
    <text evidence="2">The sequence shown here is derived from an EMBL/GenBank/DDBJ whole genome shotgun (WGS) entry which is preliminary data.</text>
</comment>
<gene>
    <name evidence="2" type="ORF">Q7A36_25435</name>
</gene>
<dbReference type="RefSeq" id="WP_305106572.1">
    <property type="nucleotide sequence ID" value="NZ_JAUTWS010000033.1"/>
</dbReference>
<evidence type="ECO:0000313" key="3">
    <source>
        <dbReference type="Proteomes" id="UP001243009"/>
    </source>
</evidence>
<accession>A0ABT9E6D0</accession>
<sequence length="68" mass="7383">MRALAIRHGILGFVALSTILWLDLVSAEMLARVALYCLVWAAASTLLVATAGAVIALARMRRDSRQPF</sequence>
<organism evidence="2 3">
    <name type="scientific">Paracraurococcus lichenis</name>
    <dbReference type="NCBI Taxonomy" id="3064888"/>
    <lineage>
        <taxon>Bacteria</taxon>
        <taxon>Pseudomonadati</taxon>
        <taxon>Pseudomonadota</taxon>
        <taxon>Alphaproteobacteria</taxon>
        <taxon>Acetobacterales</taxon>
        <taxon>Roseomonadaceae</taxon>
        <taxon>Paracraurococcus</taxon>
    </lineage>
</organism>
<dbReference type="Proteomes" id="UP001243009">
    <property type="component" value="Unassembled WGS sequence"/>
</dbReference>
<proteinExistence type="predicted"/>
<protein>
    <submittedName>
        <fullName evidence="2">Uncharacterized protein</fullName>
    </submittedName>
</protein>
<reference evidence="2 3" key="1">
    <citation type="submission" date="2023-08" db="EMBL/GenBank/DDBJ databases">
        <title>The draft genome sequence of Paracraurococcus sp. LOR1-02.</title>
        <authorList>
            <person name="Kingkaew E."/>
            <person name="Tanasupawat S."/>
        </authorList>
    </citation>
    <scope>NUCLEOTIDE SEQUENCE [LARGE SCALE GENOMIC DNA]</scope>
    <source>
        <strain evidence="2 3">LOR1-02</strain>
    </source>
</reference>
<name>A0ABT9E6D0_9PROT</name>